<organism evidence="3 4">
    <name type="scientific">Mycobacterium pseudokansasii</name>
    <dbReference type="NCBI Taxonomy" id="2341080"/>
    <lineage>
        <taxon>Bacteria</taxon>
        <taxon>Bacillati</taxon>
        <taxon>Actinomycetota</taxon>
        <taxon>Actinomycetes</taxon>
        <taxon>Mycobacteriales</taxon>
        <taxon>Mycobacteriaceae</taxon>
        <taxon>Mycobacterium</taxon>
    </lineage>
</organism>
<dbReference type="AlphaFoldDB" id="A0A498QV30"/>
<proteinExistence type="predicted"/>
<sequence>MTNRWCSVAAALLAVVLSSGCTAKTGGKAGPAPNMAPHALTGPAINQAMIDSAALAKLLNQPFQTAPKYPEFGGSDKLGSAWESALPADCLGVVHMMQQGPYRPAPIQNIASEMWAHNGASVKVDDVYEGIVALPTAVDANGLFAKFAAQWKKCDGTTLTMPTSTVYGQAAISDVRVMDSVVAATISLGSGPHSILATIPQARALGVRGNCLVEVMVSFVPTAYPSDEGTGDLNTSAIDIAHTMMDKVTALS</sequence>
<evidence type="ECO:0000313" key="3">
    <source>
        <dbReference type="EMBL" id="VBA53010.1"/>
    </source>
</evidence>
<feature type="domain" description="PknH-like extracellular" evidence="2">
    <location>
        <begin position="43"/>
        <end position="247"/>
    </location>
</feature>
<feature type="signal peptide" evidence="1">
    <location>
        <begin position="1"/>
        <end position="23"/>
    </location>
</feature>
<keyword evidence="4" id="KW-1185">Reference proteome</keyword>
<evidence type="ECO:0000313" key="4">
    <source>
        <dbReference type="Proteomes" id="UP000268285"/>
    </source>
</evidence>
<keyword evidence="1" id="KW-0732">Signal</keyword>
<dbReference type="Pfam" id="PF14032">
    <property type="entry name" value="PknH_C"/>
    <property type="match status" value="1"/>
</dbReference>
<protein>
    <recommendedName>
        <fullName evidence="2">PknH-like extracellular domain-containing protein</fullName>
    </recommendedName>
</protein>
<gene>
    <name evidence="3" type="ORF">LAUMK142_03808</name>
</gene>
<dbReference type="OrthoDB" id="4736430at2"/>
<dbReference type="Proteomes" id="UP000268285">
    <property type="component" value="Unassembled WGS sequence"/>
</dbReference>
<dbReference type="Gene3D" id="3.40.1000.70">
    <property type="entry name" value="PknH-like extracellular domain"/>
    <property type="match status" value="1"/>
</dbReference>
<dbReference type="EMBL" id="UPHU01000001">
    <property type="protein sequence ID" value="VBA53010.1"/>
    <property type="molecule type" value="Genomic_DNA"/>
</dbReference>
<name>A0A498QV30_9MYCO</name>
<evidence type="ECO:0000259" key="2">
    <source>
        <dbReference type="Pfam" id="PF14032"/>
    </source>
</evidence>
<dbReference type="RefSeq" id="WP_063468656.1">
    <property type="nucleotide sequence ID" value="NZ_JAIENV010000108.1"/>
</dbReference>
<accession>A0A498QV30</accession>
<dbReference type="InterPro" id="IPR038232">
    <property type="entry name" value="PknH-like_Extracell_sf"/>
</dbReference>
<evidence type="ECO:0000256" key="1">
    <source>
        <dbReference type="SAM" id="SignalP"/>
    </source>
</evidence>
<dbReference type="PROSITE" id="PS51257">
    <property type="entry name" value="PROKAR_LIPOPROTEIN"/>
    <property type="match status" value="1"/>
</dbReference>
<feature type="chain" id="PRO_5019768270" description="PknH-like extracellular domain-containing protein" evidence="1">
    <location>
        <begin position="24"/>
        <end position="252"/>
    </location>
</feature>
<reference evidence="3 4" key="1">
    <citation type="submission" date="2018-09" db="EMBL/GenBank/DDBJ databases">
        <authorList>
            <person name="Tagini F."/>
        </authorList>
    </citation>
    <scope>NUCLEOTIDE SEQUENCE [LARGE SCALE GENOMIC DNA]</scope>
    <source>
        <strain evidence="3 4">MK142</strain>
    </source>
</reference>
<dbReference type="InterPro" id="IPR026954">
    <property type="entry name" value="PknH-like_Extracell"/>
</dbReference>